<dbReference type="Proteomes" id="UP000008866">
    <property type="component" value="Unassembled WGS sequence"/>
</dbReference>
<proteinExistence type="predicted"/>
<feature type="compositionally biased region" description="Low complexity" evidence="1">
    <location>
        <begin position="135"/>
        <end position="154"/>
    </location>
</feature>
<dbReference type="AlphaFoldDB" id="D4APZ9"/>
<feature type="region of interest" description="Disordered" evidence="1">
    <location>
        <begin position="530"/>
        <end position="551"/>
    </location>
</feature>
<dbReference type="HOGENOM" id="CLU_400191_0_0_1"/>
<organism evidence="3 4">
    <name type="scientific">Arthroderma benhamiae (strain ATCC MYA-4681 / CBS 112371)</name>
    <name type="common">Trichophyton mentagrophytes</name>
    <dbReference type="NCBI Taxonomy" id="663331"/>
    <lineage>
        <taxon>Eukaryota</taxon>
        <taxon>Fungi</taxon>
        <taxon>Dikarya</taxon>
        <taxon>Ascomycota</taxon>
        <taxon>Pezizomycotina</taxon>
        <taxon>Eurotiomycetes</taxon>
        <taxon>Eurotiomycetidae</taxon>
        <taxon>Onygenales</taxon>
        <taxon>Arthrodermataceae</taxon>
        <taxon>Trichophyton</taxon>
    </lineage>
</organism>
<reference evidence="4" key="1">
    <citation type="journal article" date="2011" name="Genome Biol.">
        <title>Comparative and functional genomics provide insights into the pathogenicity of dermatophytic fungi.</title>
        <authorList>
            <person name="Burmester A."/>
            <person name="Shelest E."/>
            <person name="Gloeckner G."/>
            <person name="Heddergott C."/>
            <person name="Schindler S."/>
            <person name="Staib P."/>
            <person name="Heidel A."/>
            <person name="Felder M."/>
            <person name="Petzold A."/>
            <person name="Szafranski K."/>
            <person name="Feuermann M."/>
            <person name="Pedruzzi I."/>
            <person name="Priebe S."/>
            <person name="Groth M."/>
            <person name="Winkler R."/>
            <person name="Li W."/>
            <person name="Kniemeyer O."/>
            <person name="Schroeckh V."/>
            <person name="Hertweck C."/>
            <person name="Hube B."/>
            <person name="White T.C."/>
            <person name="Platzer M."/>
            <person name="Guthke R."/>
            <person name="Heitman J."/>
            <person name="Woestemeyer J."/>
            <person name="Zipfel P.F."/>
            <person name="Monod M."/>
            <person name="Brakhage A.A."/>
        </authorList>
    </citation>
    <scope>NUCLEOTIDE SEQUENCE [LARGE SCALE GENOMIC DNA]</scope>
    <source>
        <strain evidence="4">ATCC MYA-4681 / CBS 112371</strain>
    </source>
</reference>
<feature type="transmembrane region" description="Helical" evidence="2">
    <location>
        <begin position="31"/>
        <end position="55"/>
    </location>
</feature>
<dbReference type="GeneID" id="9520907"/>
<feature type="region of interest" description="Disordered" evidence="1">
    <location>
        <begin position="489"/>
        <end position="515"/>
    </location>
</feature>
<evidence type="ECO:0000256" key="2">
    <source>
        <dbReference type="SAM" id="Phobius"/>
    </source>
</evidence>
<accession>D4APZ9</accession>
<gene>
    <name evidence="3" type="ORF">ARB_06306</name>
</gene>
<keyword evidence="2" id="KW-1133">Transmembrane helix</keyword>
<keyword evidence="4" id="KW-1185">Reference proteome</keyword>
<keyword evidence="2" id="KW-0812">Transmembrane</keyword>
<dbReference type="eggNOG" id="KOG0778">
    <property type="taxonomic scope" value="Eukaryota"/>
</dbReference>
<protein>
    <submittedName>
        <fullName evidence="3">Uncharacterized protein</fullName>
    </submittedName>
</protein>
<evidence type="ECO:0000313" key="3">
    <source>
        <dbReference type="EMBL" id="EFE34543.1"/>
    </source>
</evidence>
<dbReference type="KEGG" id="abe:ARB_06306"/>
<keyword evidence="2" id="KW-0472">Membrane</keyword>
<evidence type="ECO:0000313" key="4">
    <source>
        <dbReference type="Proteomes" id="UP000008866"/>
    </source>
</evidence>
<comment type="caution">
    <text evidence="3">The sequence shown here is derived from an EMBL/GenBank/DDBJ whole genome shotgun (WGS) entry which is preliminary data.</text>
</comment>
<dbReference type="EMBL" id="ABSU01000005">
    <property type="protein sequence ID" value="EFE34543.1"/>
    <property type="molecule type" value="Genomic_DNA"/>
</dbReference>
<name>D4APZ9_ARTBC</name>
<feature type="compositionally biased region" description="Polar residues" evidence="1">
    <location>
        <begin position="535"/>
        <end position="546"/>
    </location>
</feature>
<feature type="region of interest" description="Disordered" evidence="1">
    <location>
        <begin position="126"/>
        <end position="154"/>
    </location>
</feature>
<evidence type="ECO:0000256" key="1">
    <source>
        <dbReference type="SAM" id="MobiDB-lite"/>
    </source>
</evidence>
<dbReference type="RefSeq" id="XP_003015183.1">
    <property type="nucleotide sequence ID" value="XM_003015137.1"/>
</dbReference>
<sequence>MIAAAAHFISSSPFSRALLSPFDSPAPLQPLFFLCFCCCFVFCAGVLVVLLMRLLDELSFLPRSQQICQRVYHSVVSFVFLPSIPRIPTIPGRQSLSFSNSRLLAWRLPRGRIRIFQESSRPLPASIPSIPPIPASTSTSVSSSTSGSPSGGRVSMLPSSALHLHRHSNMNEGSHFTSPHFACPLTSPTQRQRRASPSFNIKTSTIFSSLSSFLSSQQQHHHVRYRLYSFNVYSPSLLLSRSSLLYHLLLCLSLLCQIHQIGPLDFTGFKAQGLDILSSLRLPPCKTVNALLYPSIKLKDVCYCLLYPLYRVHEVYQTVFSLVALLSRPETPVYPLPKSSSTTRIKTIKSTLRLSKAIASISISTKAFSSLFYASHVFKLLPKLPYTPLSNLYQIHHSHSTAITMASQSEQMEWEPTTPIRTLLPGQVLTLQRELLVARAGRRRTMGLEYPVTSVDHRPALTRRPLERSSPKRQWARILAGVDVRFGEAPPAAPENGPVTQPCLPLNKDSPPITPRKRVIEEVDEPEQYKDHFSDQQGQEAPSSVPNVIDSPQDVSMVDVFTPPHQSEEAAPSQPRPNWFELQNRNRDGMAGSSLEASLQFGSSSHGAVDVNSLLSQIPGSWPASPPRPLAAPVDLPVQPSPEVKDALPSPNSRAREFLMVGGIESAGPERSTVVPRPADVPMTFLQPESRLLKFAEMLNGLLWLDSTNQQEHYFVSEENSHRFMDVPDLTGYPLTRCYKAISTQKNRIET</sequence>
<dbReference type="STRING" id="663331.D4APZ9"/>